<dbReference type="Proteomes" id="UP001055992">
    <property type="component" value="Segment"/>
</dbReference>
<gene>
    <name evidence="1" type="ORF">6937_0033</name>
</gene>
<accession>A0A9E7M7E1</accession>
<dbReference type="InterPro" id="IPR027417">
    <property type="entry name" value="P-loop_NTPase"/>
</dbReference>
<evidence type="ECO:0000313" key="1">
    <source>
        <dbReference type="EMBL" id="URY99164.1"/>
    </source>
</evidence>
<name>A0A9E7M7E1_9CAUD</name>
<dbReference type="Gene3D" id="3.40.50.300">
    <property type="entry name" value="P-loop containing nucleotide triphosphate hydrolases"/>
    <property type="match status" value="1"/>
</dbReference>
<sequence length="194" mass="22283">MTANKPKDIIILNGPPGSGKDAICNYLVDYWPDCKHLEVKKRLFELVLAISGMEPGEWWALYDNRITKEKPHPKLANLSPRQFMIHVSESVMKPLFGKDYFGRYAAEQVAKHHHGMVVFSDGGFQEEVQLLSAVGSVHLIHIYREGYSFDGDSRNYLDPNLPYLSTFLRVDQKEGDIDYAIGCINDHLDEWWQK</sequence>
<organism evidence="1 2">
    <name type="scientific">Klebsiella phage 6937</name>
    <dbReference type="NCBI Taxonomy" id="2912294"/>
    <lineage>
        <taxon>Viruses</taxon>
        <taxon>Duplodnaviria</taxon>
        <taxon>Heunggongvirae</taxon>
        <taxon>Uroviricota</taxon>
        <taxon>Caudoviricetes</taxon>
        <taxon>Autographivirales</taxon>
        <taxon>Autonotataviridae</taxon>
        <taxon>Melnykvirinae</taxon>
        <taxon>Cullenvirus</taxon>
        <taxon>Cullenvirus 6937</taxon>
    </lineage>
</organism>
<dbReference type="SUPFAM" id="SSF52540">
    <property type="entry name" value="P-loop containing nucleoside triphosphate hydrolases"/>
    <property type="match status" value="1"/>
</dbReference>
<proteinExistence type="predicted"/>
<protein>
    <submittedName>
        <fullName evidence="1">Uncharacterized protein</fullName>
    </submittedName>
</protein>
<reference evidence="1" key="1">
    <citation type="submission" date="2021-11" db="EMBL/GenBank/DDBJ databases">
        <title>The TAILOR 12: Case summaries of 12 patient that have undergone phage therapy for multidrug-resistant infections.</title>
        <authorList>
            <person name="Green S."/>
            <person name="Terwilliger A."/>
            <person name="Clark J."/>
            <person name="Salazar K."/>
            <person name="Maresso A."/>
        </authorList>
    </citation>
    <scope>NUCLEOTIDE SEQUENCE</scope>
</reference>
<evidence type="ECO:0000313" key="2">
    <source>
        <dbReference type="Proteomes" id="UP001055992"/>
    </source>
</evidence>
<keyword evidence="2" id="KW-1185">Reference proteome</keyword>
<dbReference type="EMBL" id="OL362270">
    <property type="protein sequence ID" value="URY99164.1"/>
    <property type="molecule type" value="Genomic_DNA"/>
</dbReference>